<dbReference type="EMBL" id="LN890655">
    <property type="protein sequence ID" value="CUS01989.2"/>
    <property type="molecule type" value="Genomic_DNA"/>
</dbReference>
<gene>
    <name evidence="2" type="ORF">CFX0092_A0108</name>
</gene>
<protein>
    <submittedName>
        <fullName evidence="2">Uncharacterized protein</fullName>
    </submittedName>
</protein>
<evidence type="ECO:0000313" key="3">
    <source>
        <dbReference type="Proteomes" id="UP000215027"/>
    </source>
</evidence>
<organism evidence="2 3">
    <name type="scientific">Candidatus Promineifilum breve</name>
    <dbReference type="NCBI Taxonomy" id="1806508"/>
    <lineage>
        <taxon>Bacteria</taxon>
        <taxon>Bacillati</taxon>
        <taxon>Chloroflexota</taxon>
        <taxon>Ardenticatenia</taxon>
        <taxon>Candidatus Promineifilales</taxon>
        <taxon>Candidatus Promineifilaceae</taxon>
        <taxon>Candidatus Promineifilum</taxon>
    </lineage>
</organism>
<feature type="compositionally biased region" description="Low complexity" evidence="1">
    <location>
        <begin position="42"/>
        <end position="62"/>
    </location>
</feature>
<feature type="compositionally biased region" description="Basic and acidic residues" evidence="1">
    <location>
        <begin position="72"/>
        <end position="91"/>
    </location>
</feature>
<sequence length="199" mass="21913">MSGRWLAARDDARPDATQRAVGPQRAEYGRPALRPDAEPLPGAGDAARGAARGAGADAAGAAIRPPHGGGGFDRHAPEPRRPGPDDRHEPLQRQPHPQQMGKRRPHRHRPQENHPPESPRTGRPGRRHPPPRPNAHEIIANWFTLSLFLPCSPAPLLPRPSLHYCKEPPPLFRYPVTIANPIYRDALMGRVETGEMEDS</sequence>
<name>A0A160SZ58_9CHLR</name>
<evidence type="ECO:0000313" key="2">
    <source>
        <dbReference type="EMBL" id="CUS01989.2"/>
    </source>
</evidence>
<proteinExistence type="predicted"/>
<keyword evidence="3" id="KW-1185">Reference proteome</keyword>
<dbReference type="Proteomes" id="UP000215027">
    <property type="component" value="Chromosome I"/>
</dbReference>
<evidence type="ECO:0000256" key="1">
    <source>
        <dbReference type="SAM" id="MobiDB-lite"/>
    </source>
</evidence>
<feature type="region of interest" description="Disordered" evidence="1">
    <location>
        <begin position="1"/>
        <end position="135"/>
    </location>
</feature>
<accession>A0A160SZ58</accession>
<reference evidence="2" key="1">
    <citation type="submission" date="2016-01" db="EMBL/GenBank/DDBJ databases">
        <authorList>
            <person name="Mcilroy J.S."/>
            <person name="Karst M S."/>
            <person name="Albertsen M."/>
        </authorList>
    </citation>
    <scope>NUCLEOTIDE SEQUENCE</scope>
    <source>
        <strain evidence="2">Cfx-K</strain>
    </source>
</reference>
<dbReference type="KEGG" id="pbf:CFX0092_A0108"/>
<feature type="compositionally biased region" description="Basic and acidic residues" evidence="1">
    <location>
        <begin position="7"/>
        <end position="16"/>
    </location>
</feature>
<dbReference type="AlphaFoldDB" id="A0A160SZ58"/>